<sequence length="96" mass="11132">MIDAATELERERRISNTFLELEDARRELEECKRSFQNLRYLYVRILMAYGTIKVPKKILEDTSTKGSISREDDPDSGDMILMFKKANGKTDRGSQP</sequence>
<dbReference type="EMBL" id="LAZR01061057">
    <property type="protein sequence ID" value="KKK64359.1"/>
    <property type="molecule type" value="Genomic_DNA"/>
</dbReference>
<name>A0A0F8ZD12_9ZZZZ</name>
<comment type="caution">
    <text evidence="2">The sequence shown here is derived from an EMBL/GenBank/DDBJ whole genome shotgun (WGS) entry which is preliminary data.</text>
</comment>
<reference evidence="2" key="1">
    <citation type="journal article" date="2015" name="Nature">
        <title>Complex archaea that bridge the gap between prokaryotes and eukaryotes.</title>
        <authorList>
            <person name="Spang A."/>
            <person name="Saw J.H."/>
            <person name="Jorgensen S.L."/>
            <person name="Zaremba-Niedzwiedzka K."/>
            <person name="Martijn J."/>
            <person name="Lind A.E."/>
            <person name="van Eijk R."/>
            <person name="Schleper C."/>
            <person name="Guy L."/>
            <person name="Ettema T.J."/>
        </authorList>
    </citation>
    <scope>NUCLEOTIDE SEQUENCE</scope>
</reference>
<proteinExistence type="predicted"/>
<evidence type="ECO:0000313" key="2">
    <source>
        <dbReference type="EMBL" id="KKK64359.1"/>
    </source>
</evidence>
<gene>
    <name evidence="2" type="ORF">LCGC14_2985010</name>
</gene>
<protein>
    <submittedName>
        <fullName evidence="2">Uncharacterized protein</fullName>
    </submittedName>
</protein>
<keyword evidence="1" id="KW-0175">Coiled coil</keyword>
<accession>A0A0F8ZD12</accession>
<evidence type="ECO:0000256" key="1">
    <source>
        <dbReference type="SAM" id="Coils"/>
    </source>
</evidence>
<organism evidence="2">
    <name type="scientific">marine sediment metagenome</name>
    <dbReference type="NCBI Taxonomy" id="412755"/>
    <lineage>
        <taxon>unclassified sequences</taxon>
        <taxon>metagenomes</taxon>
        <taxon>ecological metagenomes</taxon>
    </lineage>
</organism>
<dbReference type="AlphaFoldDB" id="A0A0F8ZD12"/>
<feature type="coiled-coil region" evidence="1">
    <location>
        <begin position="14"/>
        <end position="41"/>
    </location>
</feature>